<comment type="subcellular location">
    <subcellularLocation>
        <location evidence="1">Cell projection</location>
        <location evidence="1">Growth cone</location>
    </subcellularLocation>
</comment>
<evidence type="ECO:0000313" key="6">
    <source>
        <dbReference type="Proteomes" id="UP000001075"/>
    </source>
</evidence>
<dbReference type="InterPro" id="IPR032466">
    <property type="entry name" value="Metal_Hydrolase"/>
</dbReference>
<gene>
    <name evidence="5" type="ORF">I79_014944</name>
</gene>
<dbReference type="InParanoid" id="G3HVF7"/>
<dbReference type="AlphaFoldDB" id="G3HVF7"/>
<evidence type="ECO:0000256" key="1">
    <source>
        <dbReference type="ARBA" id="ARBA00004624"/>
    </source>
</evidence>
<dbReference type="GO" id="GO:0004157">
    <property type="term" value="F:dihydropyrimidinase activity"/>
    <property type="evidence" value="ECO:0007669"/>
    <property type="project" value="TreeGrafter"/>
</dbReference>
<dbReference type="GO" id="GO:0005829">
    <property type="term" value="C:cytosol"/>
    <property type="evidence" value="ECO:0007669"/>
    <property type="project" value="TreeGrafter"/>
</dbReference>
<dbReference type="EMBL" id="JH000774">
    <property type="protein sequence ID" value="EGW06357.1"/>
    <property type="molecule type" value="Genomic_DNA"/>
</dbReference>
<dbReference type="GO" id="GO:0006208">
    <property type="term" value="P:pyrimidine nucleobase catabolic process"/>
    <property type="evidence" value="ECO:0007669"/>
    <property type="project" value="TreeGrafter"/>
</dbReference>
<dbReference type="Proteomes" id="UP000001075">
    <property type="component" value="Unassembled WGS sequence"/>
</dbReference>
<feature type="domain" description="Amidohydrolase-related" evidence="4">
    <location>
        <begin position="115"/>
        <end position="244"/>
    </location>
</feature>
<organism evidence="5 6">
    <name type="scientific">Cricetulus griseus</name>
    <name type="common">Chinese hamster</name>
    <name type="synonym">Cricetulus barabensis griseus</name>
    <dbReference type="NCBI Taxonomy" id="10029"/>
    <lineage>
        <taxon>Eukaryota</taxon>
        <taxon>Metazoa</taxon>
        <taxon>Chordata</taxon>
        <taxon>Craniata</taxon>
        <taxon>Vertebrata</taxon>
        <taxon>Euteleostomi</taxon>
        <taxon>Mammalia</taxon>
        <taxon>Eutheria</taxon>
        <taxon>Euarchontoglires</taxon>
        <taxon>Glires</taxon>
        <taxon>Rodentia</taxon>
        <taxon>Myomorpha</taxon>
        <taxon>Muroidea</taxon>
        <taxon>Cricetidae</taxon>
        <taxon>Cricetinae</taxon>
        <taxon>Cricetulus</taxon>
    </lineage>
</organism>
<dbReference type="PANTHER" id="PTHR11647:SF50">
    <property type="entry name" value="DIHYDROPYRIMIDINASE"/>
    <property type="match status" value="1"/>
</dbReference>
<evidence type="ECO:0000256" key="2">
    <source>
        <dbReference type="ARBA" id="ARBA00008829"/>
    </source>
</evidence>
<accession>G3HVF7</accession>
<keyword evidence="3" id="KW-0597">Phosphoprotein</keyword>
<dbReference type="SUPFAM" id="SSF51556">
    <property type="entry name" value="Metallo-dependent hydrolases"/>
    <property type="match status" value="1"/>
</dbReference>
<dbReference type="InterPro" id="IPR050378">
    <property type="entry name" value="Metallo-dep_Hydrolases_sf"/>
</dbReference>
<evidence type="ECO:0000259" key="4">
    <source>
        <dbReference type="Pfam" id="PF01979"/>
    </source>
</evidence>
<dbReference type="FunFam" id="3.20.20.140:FF:000217">
    <property type="entry name" value="Dihydropyrimidinase-related protein 1"/>
    <property type="match status" value="1"/>
</dbReference>
<evidence type="ECO:0000313" key="5">
    <source>
        <dbReference type="EMBL" id="EGW06357.1"/>
    </source>
</evidence>
<dbReference type="GO" id="GO:0030426">
    <property type="term" value="C:growth cone"/>
    <property type="evidence" value="ECO:0007669"/>
    <property type="project" value="UniProtKB-SubCell"/>
</dbReference>
<dbReference type="STRING" id="10029.G3HVF7"/>
<comment type="similarity">
    <text evidence="2">Belongs to the metallo-dependent hydrolases superfamily. Hydantoinase/dihydropyrimidinase family.</text>
</comment>
<proteinExistence type="inferred from homology"/>
<dbReference type="FunFam" id="3.20.20.140:FF:000174">
    <property type="entry name" value="Dihydropyrimidinase-related protein 2"/>
    <property type="match status" value="1"/>
</dbReference>
<dbReference type="InterPro" id="IPR006680">
    <property type="entry name" value="Amidohydro-rel"/>
</dbReference>
<evidence type="ECO:0000256" key="3">
    <source>
        <dbReference type="ARBA" id="ARBA00022553"/>
    </source>
</evidence>
<dbReference type="PANTHER" id="PTHR11647">
    <property type="entry name" value="HYDRANTOINASE/DIHYDROPYRIMIDINASE FAMILY MEMBER"/>
    <property type="match status" value="1"/>
</dbReference>
<dbReference type="InterPro" id="IPR011059">
    <property type="entry name" value="Metal-dep_hydrolase_composite"/>
</dbReference>
<dbReference type="SUPFAM" id="SSF51338">
    <property type="entry name" value="Composite domain of metallo-dependent hydrolases"/>
    <property type="match status" value="1"/>
</dbReference>
<dbReference type="Pfam" id="PF01979">
    <property type="entry name" value="Amidohydro_1"/>
    <property type="match status" value="1"/>
</dbReference>
<sequence length="304" mass="34281">MIIDFAIPKKGSSLIEAFETWRSWADPKVCCDYSLHVAVTWWSDKVKEEMKTLAQDKGVNSFKMFMAYKDLYMVHDEQMYSAFSQCKEIGAVAQVHAENGDLIAEISGYKGPCSGDLTTTGSDNCTFNTCQKALGKDDFTKIPNGVNGVEDRMSVIWEKGVYSGKMDENRFVAVTSTNAAKIFNLYPRKGRIAIGSDADIVIWDPEATRRISAKTHHQAVNFNIFEGMVCHGVPLVTISRGRVVYEAGVYNVAAGDGKFIPRKPFAEYIYNRIKQRDQQYGQSEFFVVFRLCFLTWKLNISTLK</sequence>
<reference evidence="6" key="1">
    <citation type="journal article" date="2011" name="Nat. Biotechnol.">
        <title>The genomic sequence of the Chinese hamster ovary (CHO)-K1 cell line.</title>
        <authorList>
            <person name="Xu X."/>
            <person name="Nagarajan H."/>
            <person name="Lewis N.E."/>
            <person name="Pan S."/>
            <person name="Cai Z."/>
            <person name="Liu X."/>
            <person name="Chen W."/>
            <person name="Xie M."/>
            <person name="Wang W."/>
            <person name="Hammond S."/>
            <person name="Andersen M.R."/>
            <person name="Neff N."/>
            <person name="Passarelli B."/>
            <person name="Koh W."/>
            <person name="Fan H.C."/>
            <person name="Wang J."/>
            <person name="Gui Y."/>
            <person name="Lee K.H."/>
            <person name="Betenbaugh M.J."/>
            <person name="Quake S.R."/>
            <person name="Famili I."/>
            <person name="Palsson B.O."/>
            <person name="Wang J."/>
        </authorList>
    </citation>
    <scope>NUCLEOTIDE SEQUENCE [LARGE SCALE GENOMIC DNA]</scope>
    <source>
        <strain evidence="6">CHO K1 cell line</strain>
    </source>
</reference>
<name>G3HVF7_CRIGR</name>
<dbReference type="Gene3D" id="3.20.20.140">
    <property type="entry name" value="Metal-dependent hydrolases"/>
    <property type="match status" value="2"/>
</dbReference>
<protein>
    <submittedName>
        <fullName evidence="5">Dihydropyrimidinase</fullName>
    </submittedName>
</protein>
<dbReference type="eggNOG" id="KOG2584">
    <property type="taxonomic scope" value="Eukaryota"/>
</dbReference>